<keyword evidence="2" id="KW-0479">Metal-binding</keyword>
<keyword evidence="7" id="KW-1185">Reference proteome</keyword>
<evidence type="ECO:0000256" key="5">
    <source>
        <dbReference type="ARBA" id="ARBA00023277"/>
    </source>
</evidence>
<accession>A0A937K4G7</accession>
<keyword evidence="3" id="KW-0378">Hydrolase</keyword>
<evidence type="ECO:0000313" key="7">
    <source>
        <dbReference type="Proteomes" id="UP000623681"/>
    </source>
</evidence>
<reference evidence="6" key="1">
    <citation type="submission" date="2021-01" db="EMBL/GenBank/DDBJ databases">
        <title>Genome public.</title>
        <authorList>
            <person name="Liu C."/>
            <person name="Sun Q."/>
        </authorList>
    </citation>
    <scope>NUCLEOTIDE SEQUENCE</scope>
    <source>
        <strain evidence="6">YIM B02565</strain>
    </source>
</reference>
<evidence type="ECO:0000256" key="4">
    <source>
        <dbReference type="ARBA" id="ARBA00022842"/>
    </source>
</evidence>
<dbReference type="GO" id="GO:0046872">
    <property type="term" value="F:metal ion binding"/>
    <property type="evidence" value="ECO:0007669"/>
    <property type="project" value="UniProtKB-KW"/>
</dbReference>
<evidence type="ECO:0000313" key="6">
    <source>
        <dbReference type="EMBL" id="MBL4932637.1"/>
    </source>
</evidence>
<name>A0A937K4G7_9CLOT</name>
<evidence type="ECO:0000256" key="3">
    <source>
        <dbReference type="ARBA" id="ARBA00022801"/>
    </source>
</evidence>
<dbReference type="AlphaFoldDB" id="A0A937K4G7"/>
<comment type="caution">
    <text evidence="6">The sequence shown here is derived from an EMBL/GenBank/DDBJ whole genome shotgun (WGS) entry which is preliminary data.</text>
</comment>
<keyword evidence="4" id="KW-0460">Magnesium</keyword>
<evidence type="ECO:0000256" key="2">
    <source>
        <dbReference type="ARBA" id="ARBA00022723"/>
    </source>
</evidence>
<dbReference type="Proteomes" id="UP000623681">
    <property type="component" value="Unassembled WGS sequence"/>
</dbReference>
<dbReference type="EMBL" id="JAESWA010000022">
    <property type="protein sequence ID" value="MBL4932637.1"/>
    <property type="molecule type" value="Genomic_DNA"/>
</dbReference>
<evidence type="ECO:0000256" key="1">
    <source>
        <dbReference type="ARBA" id="ARBA00001946"/>
    </source>
</evidence>
<keyword evidence="5" id="KW-0119">Carbohydrate metabolism</keyword>
<dbReference type="GO" id="GO:0016811">
    <property type="term" value="F:hydrolase activity, acting on carbon-nitrogen (but not peptide) bonds, in linear amides"/>
    <property type="evidence" value="ECO:0007669"/>
    <property type="project" value="InterPro"/>
</dbReference>
<dbReference type="Gene3D" id="3.20.20.370">
    <property type="entry name" value="Glycoside hydrolase/deacetylase"/>
    <property type="match status" value="1"/>
</dbReference>
<dbReference type="CDD" id="cd10803">
    <property type="entry name" value="YdjC_EF3048_like"/>
    <property type="match status" value="1"/>
</dbReference>
<organism evidence="6 7">
    <name type="scientific">Clostridium paridis</name>
    <dbReference type="NCBI Taxonomy" id="2803863"/>
    <lineage>
        <taxon>Bacteria</taxon>
        <taxon>Bacillati</taxon>
        <taxon>Bacillota</taxon>
        <taxon>Clostridia</taxon>
        <taxon>Eubacteriales</taxon>
        <taxon>Clostridiaceae</taxon>
        <taxon>Clostridium</taxon>
    </lineage>
</organism>
<proteinExistence type="predicted"/>
<gene>
    <name evidence="6" type="ORF">JK634_12510</name>
</gene>
<comment type="cofactor">
    <cofactor evidence="1">
        <name>Mg(2+)</name>
        <dbReference type="ChEBI" id="CHEBI:18420"/>
    </cofactor>
</comment>
<dbReference type="PANTHER" id="PTHR31609">
    <property type="entry name" value="YDJC DEACETYLASE FAMILY MEMBER"/>
    <property type="match status" value="1"/>
</dbReference>
<dbReference type="GO" id="GO:0000272">
    <property type="term" value="P:polysaccharide catabolic process"/>
    <property type="evidence" value="ECO:0007669"/>
    <property type="project" value="InterPro"/>
</dbReference>
<sequence>MKNIIINADDFGITKGVSLGILDSMENGIVTETTAMANGLYIEEALKEAEKRGITNIGIHLTLSWGKPILPKDEVSSIVDDNGYFYRRIENVKKPNFDEVEKELRAQINKLLLLGLKPTHLDAHHHFFVLNKELTDIVIKLAKEMNIPLRCVYSKDYEYYIEKGVKTTNSTSIDFYGDNTTKEFLIKLLENADEDETLEIMCHPAYVDEDLIKATSYNTNRAKEFEVLTSSSIKEYIKDNGIKLIGFNEI</sequence>
<dbReference type="PANTHER" id="PTHR31609:SF1">
    <property type="entry name" value="CARBOHYDRATE DEACETYLASE"/>
    <property type="match status" value="1"/>
</dbReference>
<dbReference type="SUPFAM" id="SSF88713">
    <property type="entry name" value="Glycoside hydrolase/deacetylase"/>
    <property type="match status" value="1"/>
</dbReference>
<dbReference type="RefSeq" id="WP_202767981.1">
    <property type="nucleotide sequence ID" value="NZ_JAESWA010000022.1"/>
</dbReference>
<dbReference type="Pfam" id="PF04794">
    <property type="entry name" value="YdjC"/>
    <property type="match status" value="1"/>
</dbReference>
<dbReference type="InterPro" id="IPR006879">
    <property type="entry name" value="YdjC-like"/>
</dbReference>
<dbReference type="InterPro" id="IPR022948">
    <property type="entry name" value="COD_ChbG_bac"/>
</dbReference>
<protein>
    <submittedName>
        <fullName evidence="6">Carbohydrate deacetylase</fullName>
    </submittedName>
</protein>
<dbReference type="InterPro" id="IPR011330">
    <property type="entry name" value="Glyco_hydro/deAcase_b/a-brl"/>
</dbReference>
<dbReference type="GO" id="GO:0019213">
    <property type="term" value="F:deacetylase activity"/>
    <property type="evidence" value="ECO:0007669"/>
    <property type="project" value="TreeGrafter"/>
</dbReference>